<dbReference type="Pfam" id="PF00496">
    <property type="entry name" value="SBP_bac_5"/>
    <property type="match status" value="1"/>
</dbReference>
<evidence type="ECO:0000256" key="3">
    <source>
        <dbReference type="ARBA" id="ARBA00022729"/>
    </source>
</evidence>
<proteinExistence type="inferred from homology"/>
<feature type="compositionally biased region" description="Low complexity" evidence="4">
    <location>
        <begin position="49"/>
        <end position="72"/>
    </location>
</feature>
<dbReference type="Gene3D" id="3.10.105.10">
    <property type="entry name" value="Dipeptide-binding Protein, Domain 3"/>
    <property type="match status" value="1"/>
</dbReference>
<accession>A0A3E2TMT0</accession>
<dbReference type="GO" id="GO:0042597">
    <property type="term" value="C:periplasmic space"/>
    <property type="evidence" value="ECO:0007669"/>
    <property type="project" value="UniProtKB-ARBA"/>
</dbReference>
<dbReference type="PROSITE" id="PS01040">
    <property type="entry name" value="SBP_BACTERIAL_5"/>
    <property type="match status" value="1"/>
</dbReference>
<dbReference type="CDD" id="cd00995">
    <property type="entry name" value="PBP2_NikA_DppA_OppA_like"/>
    <property type="match status" value="1"/>
</dbReference>
<dbReference type="SUPFAM" id="SSF53850">
    <property type="entry name" value="Periplasmic binding protein-like II"/>
    <property type="match status" value="1"/>
</dbReference>
<comment type="subcellular location">
    <subcellularLocation>
        <location evidence="1">Cell membrane</location>
        <topology evidence="1">Lipid-anchor</topology>
    </subcellularLocation>
</comment>
<dbReference type="InterPro" id="IPR030678">
    <property type="entry name" value="Peptide/Ni-bd"/>
</dbReference>
<evidence type="ECO:0000313" key="7">
    <source>
        <dbReference type="EMBL" id="RGB79694.1"/>
    </source>
</evidence>
<dbReference type="Gene3D" id="3.90.76.10">
    <property type="entry name" value="Dipeptide-binding Protein, Domain 1"/>
    <property type="match status" value="1"/>
</dbReference>
<comment type="caution">
    <text evidence="7">The sequence shown here is derived from an EMBL/GenBank/DDBJ whole genome shotgun (WGS) entry which is preliminary data.</text>
</comment>
<evidence type="ECO:0000256" key="4">
    <source>
        <dbReference type="SAM" id="MobiDB-lite"/>
    </source>
</evidence>
<gene>
    <name evidence="7" type="ORF">DW070_09140</name>
</gene>
<dbReference type="EMBL" id="QVEP01000020">
    <property type="protein sequence ID" value="RGB79694.1"/>
    <property type="molecule type" value="Genomic_DNA"/>
</dbReference>
<dbReference type="GO" id="GO:1904680">
    <property type="term" value="F:peptide transmembrane transporter activity"/>
    <property type="evidence" value="ECO:0007669"/>
    <property type="project" value="TreeGrafter"/>
</dbReference>
<reference evidence="7 8" key="1">
    <citation type="submission" date="2018-08" db="EMBL/GenBank/DDBJ databases">
        <title>A genome reference for cultivated species of the human gut microbiota.</title>
        <authorList>
            <person name="Zou Y."/>
            <person name="Xue W."/>
            <person name="Luo G."/>
        </authorList>
    </citation>
    <scope>NUCLEOTIDE SEQUENCE [LARGE SCALE GENOMIC DNA]</scope>
    <source>
        <strain evidence="7 8">AF45-17</strain>
    </source>
</reference>
<dbReference type="Gene3D" id="3.40.190.10">
    <property type="entry name" value="Periplasmic binding protein-like II"/>
    <property type="match status" value="1"/>
</dbReference>
<feature type="chain" id="PRO_5017724985" description="Solute-binding protein family 5 domain-containing protein" evidence="5">
    <location>
        <begin position="41"/>
        <end position="571"/>
    </location>
</feature>
<name>A0A3E2TMT0_9FIRM</name>
<dbReference type="AlphaFoldDB" id="A0A3E2TMT0"/>
<dbReference type="Proteomes" id="UP000260773">
    <property type="component" value="Unassembled WGS sequence"/>
</dbReference>
<dbReference type="PANTHER" id="PTHR30290">
    <property type="entry name" value="PERIPLASMIC BINDING COMPONENT OF ABC TRANSPORTER"/>
    <property type="match status" value="1"/>
</dbReference>
<evidence type="ECO:0000313" key="8">
    <source>
        <dbReference type="Proteomes" id="UP000260773"/>
    </source>
</evidence>
<evidence type="ECO:0000256" key="5">
    <source>
        <dbReference type="SAM" id="SignalP"/>
    </source>
</evidence>
<protein>
    <recommendedName>
        <fullName evidence="6">Solute-binding protein family 5 domain-containing protein</fullName>
    </recommendedName>
</protein>
<feature type="signal peptide" evidence="5">
    <location>
        <begin position="1"/>
        <end position="40"/>
    </location>
</feature>
<evidence type="ECO:0000256" key="2">
    <source>
        <dbReference type="ARBA" id="ARBA00005695"/>
    </source>
</evidence>
<dbReference type="GO" id="GO:0043190">
    <property type="term" value="C:ATP-binding cassette (ABC) transporter complex"/>
    <property type="evidence" value="ECO:0007669"/>
    <property type="project" value="InterPro"/>
</dbReference>
<feature type="domain" description="Solute-binding protein family 5" evidence="6">
    <location>
        <begin position="126"/>
        <end position="484"/>
    </location>
</feature>
<dbReference type="InterPro" id="IPR039424">
    <property type="entry name" value="SBP_5"/>
</dbReference>
<keyword evidence="3 5" id="KW-0732">Signal</keyword>
<dbReference type="InterPro" id="IPR023765">
    <property type="entry name" value="SBP_5_CS"/>
</dbReference>
<dbReference type="GO" id="GO:0015833">
    <property type="term" value="P:peptide transport"/>
    <property type="evidence" value="ECO:0007669"/>
    <property type="project" value="TreeGrafter"/>
</dbReference>
<comment type="similarity">
    <text evidence="2">Belongs to the bacterial solute-binding protein 5 family.</text>
</comment>
<organism evidence="7 8">
    <name type="scientific">Coprococcus catus</name>
    <dbReference type="NCBI Taxonomy" id="116085"/>
    <lineage>
        <taxon>Bacteria</taxon>
        <taxon>Bacillati</taxon>
        <taxon>Bacillota</taxon>
        <taxon>Clostridia</taxon>
        <taxon>Lachnospirales</taxon>
        <taxon>Lachnospiraceae</taxon>
        <taxon>Coprococcus</taxon>
    </lineage>
</organism>
<sequence length="571" mass="63242">MMIEHLYLSIKNKTRRSTMKKGMKKILSAAIVLAMTMSLAACGGGTKETQGQASSETAAASGESAGTEAGETSVGEIKRGGTLTLRRTGTTPINPTQVIAPAGDMMTYSLFFETLTWFNEEDYSAQPSLAESWEWSDDSLSLTMKLKEGVNFFDGTPVNAEAVKTTMEYYMDPDTAHAQASYLANVDNVEVVDDYTVKFNFSAPDSSFLTAMAQPIGIILAPAAIEKFKSTNDPEVFAREGGCGPFKLSEFLDGESLTAVKNENYYKMGADGQALPYLDSVVVQIIGDEAVMAANMESGDIDAVDFFYDQNYIDEFNANDDIVLYKIASQTQYILYMNMQKEPFDNVKVREALCYAFDRDECIDVLLNGDGFKTPTIVLPTQTFYRDGKIYDYNPEKSKELLKEAGYPDGVTIEFYYGTYGSNKDIAELLQSQAAAAGFNLTLCPTDGASVKQLWASYNEDTPAGIRMNELGHPKPSPYIQMDYTFGQNALQNSSKWFSDDLAALLKEISQTTDETAQNEKLTQLQEMVEQEIPIVSLYTAYKFSAYRTWVEGLKYNGEGTMIFTEAWLNK</sequence>
<dbReference type="PIRSF" id="PIRSF002741">
    <property type="entry name" value="MppA"/>
    <property type="match status" value="1"/>
</dbReference>
<dbReference type="InterPro" id="IPR000914">
    <property type="entry name" value="SBP_5_dom"/>
</dbReference>
<feature type="compositionally biased region" description="Low complexity" evidence="4">
    <location>
        <begin position="80"/>
        <end position="91"/>
    </location>
</feature>
<evidence type="ECO:0000259" key="6">
    <source>
        <dbReference type="Pfam" id="PF00496"/>
    </source>
</evidence>
<feature type="region of interest" description="Disordered" evidence="4">
    <location>
        <begin position="44"/>
        <end position="96"/>
    </location>
</feature>
<evidence type="ECO:0000256" key="1">
    <source>
        <dbReference type="ARBA" id="ARBA00004193"/>
    </source>
</evidence>